<evidence type="ECO:0000256" key="4">
    <source>
        <dbReference type="PROSITE-ProRule" id="PRU00169"/>
    </source>
</evidence>
<evidence type="ECO:0000256" key="3">
    <source>
        <dbReference type="ARBA" id="ARBA00022553"/>
    </source>
</evidence>
<dbReference type="PANTHER" id="PTHR43065:SF42">
    <property type="entry name" value="TWO-COMPONENT SENSOR PPRA"/>
    <property type="match status" value="1"/>
</dbReference>
<proteinExistence type="predicted"/>
<dbReference type="Pfam" id="PF00512">
    <property type="entry name" value="HisKA"/>
    <property type="match status" value="1"/>
</dbReference>
<keyword evidence="6" id="KW-1133">Transmembrane helix</keyword>
<dbReference type="InterPro" id="IPR036890">
    <property type="entry name" value="HATPase_C_sf"/>
</dbReference>
<evidence type="ECO:0000259" key="8">
    <source>
        <dbReference type="PROSITE" id="PS50110"/>
    </source>
</evidence>
<reference evidence="9 10" key="1">
    <citation type="submission" date="2019-07" db="EMBL/GenBank/DDBJ databases">
        <title>Sphingomonas alkalisoli sp. nov., isolated from rhizosphere soil of Suaedae salsa.</title>
        <authorList>
            <person name="Zhang H."/>
            <person name="Xu L."/>
            <person name="Zhang J.-X."/>
            <person name="Sun J.-Q."/>
        </authorList>
    </citation>
    <scope>NUCLEOTIDE SEQUENCE [LARGE SCALE GENOMIC DNA]</scope>
    <source>
        <strain evidence="9 10">XS-10</strain>
    </source>
</reference>
<dbReference type="PRINTS" id="PR00344">
    <property type="entry name" value="BCTRLSENSOR"/>
</dbReference>
<evidence type="ECO:0000256" key="6">
    <source>
        <dbReference type="SAM" id="Phobius"/>
    </source>
</evidence>
<dbReference type="SUPFAM" id="SSF47384">
    <property type="entry name" value="Homodimeric domain of signal transducing histidine kinase"/>
    <property type="match status" value="1"/>
</dbReference>
<dbReference type="InterPro" id="IPR036097">
    <property type="entry name" value="HisK_dim/P_sf"/>
</dbReference>
<dbReference type="PANTHER" id="PTHR43065">
    <property type="entry name" value="SENSOR HISTIDINE KINASE"/>
    <property type="match status" value="1"/>
</dbReference>
<keyword evidence="5" id="KW-0175">Coiled coil</keyword>
<dbReference type="PROSITE" id="PS50110">
    <property type="entry name" value="RESPONSE_REGULATORY"/>
    <property type="match status" value="1"/>
</dbReference>
<dbReference type="InterPro" id="IPR001789">
    <property type="entry name" value="Sig_transdc_resp-reg_receiver"/>
</dbReference>
<comment type="catalytic activity">
    <reaction evidence="1">
        <text>ATP + protein L-histidine = ADP + protein N-phospho-L-histidine.</text>
        <dbReference type="EC" id="2.7.13.3"/>
    </reaction>
</comment>
<evidence type="ECO:0000313" key="9">
    <source>
        <dbReference type="EMBL" id="QDX25854.1"/>
    </source>
</evidence>
<keyword evidence="3 4" id="KW-0597">Phosphoprotein</keyword>
<dbReference type="AlphaFoldDB" id="A0A518REK6"/>
<keyword evidence="10" id="KW-1185">Reference proteome</keyword>
<feature type="modified residue" description="4-aspartylphosphate" evidence="4">
    <location>
        <position position="579"/>
    </location>
</feature>
<dbReference type="Proteomes" id="UP000318055">
    <property type="component" value="Chromosome"/>
</dbReference>
<feature type="domain" description="Response regulatory" evidence="8">
    <location>
        <begin position="529"/>
        <end position="641"/>
    </location>
</feature>
<dbReference type="InterPro" id="IPR003661">
    <property type="entry name" value="HisK_dim/P_dom"/>
</dbReference>
<dbReference type="InterPro" id="IPR005467">
    <property type="entry name" value="His_kinase_dom"/>
</dbReference>
<evidence type="ECO:0000256" key="1">
    <source>
        <dbReference type="ARBA" id="ARBA00000085"/>
    </source>
</evidence>
<evidence type="ECO:0000313" key="10">
    <source>
        <dbReference type="Proteomes" id="UP000318055"/>
    </source>
</evidence>
<dbReference type="InterPro" id="IPR007891">
    <property type="entry name" value="CHASE3"/>
</dbReference>
<name>A0A518REK6_9SPHN</name>
<dbReference type="SMART" id="SM00448">
    <property type="entry name" value="REC"/>
    <property type="match status" value="1"/>
</dbReference>
<organism evidence="9 10">
    <name type="scientific">Sphingomonas suaedae</name>
    <dbReference type="NCBI Taxonomy" id="2599297"/>
    <lineage>
        <taxon>Bacteria</taxon>
        <taxon>Pseudomonadati</taxon>
        <taxon>Pseudomonadota</taxon>
        <taxon>Alphaproteobacteria</taxon>
        <taxon>Sphingomonadales</taxon>
        <taxon>Sphingomonadaceae</taxon>
        <taxon>Sphingomonas</taxon>
    </lineage>
</organism>
<evidence type="ECO:0000256" key="2">
    <source>
        <dbReference type="ARBA" id="ARBA00012438"/>
    </source>
</evidence>
<evidence type="ECO:0000256" key="5">
    <source>
        <dbReference type="SAM" id="Coils"/>
    </source>
</evidence>
<dbReference type="RefSeq" id="WP_145846091.1">
    <property type="nucleotide sequence ID" value="NZ_CP042239.1"/>
</dbReference>
<dbReference type="SUPFAM" id="SSF52172">
    <property type="entry name" value="CheY-like"/>
    <property type="match status" value="1"/>
</dbReference>
<dbReference type="Pfam" id="PF05227">
    <property type="entry name" value="CHASE3"/>
    <property type="match status" value="1"/>
</dbReference>
<accession>A0A518REK6</accession>
<dbReference type="PROSITE" id="PS50109">
    <property type="entry name" value="HIS_KIN"/>
    <property type="match status" value="1"/>
</dbReference>
<dbReference type="Gene3D" id="3.40.50.2300">
    <property type="match status" value="1"/>
</dbReference>
<dbReference type="GO" id="GO:0000155">
    <property type="term" value="F:phosphorelay sensor kinase activity"/>
    <property type="evidence" value="ECO:0007669"/>
    <property type="project" value="InterPro"/>
</dbReference>
<sequence length="655" mass="69671">MSEGGFEKFRRRVVAMDWRAASMILLALLGIAVLIGLVANQRLADGQREIALSRQSESYEVMVLAQSLGATLARAEATLGRYVVAGDDAVGRDFVAEWQAAGGQIALLERRVRSDAGQRDRLARLRAAYAARGDELAQIARNTNVRRNQAAYAYYNEARRSPHLAALSREIGAIFEAERVRLRQRAEQARATGADAVAETRNLMLFGVLLVLGAIVLGWLNLRAVRERAAAAAEAEAQRRRTTELEAAVARATASLQAEARERAAAEAQLRQAQKMEAVGQLTGGIAHDFNNMLAVVLGGIELAKRNLPEDAGDAARHIDNAAEGASRAAALTRQLLGFARSEALAPEAIEPGELIAGMSNLLDRTLGEGISVETRCESAGWHVWADRVQLENALLNLAVNARDAMDGRGTLTISCGHVPLDGDHGGACAPGDYVRLSVTDTGSGMSKEVMERVFEPFFTTKPVGKGTGLGLSQIFGFVRQSGGEVVIDSAVGEGTTVTMLLPCHAAKTDESAAPERIGPQGAPGDALDILVVEDDPRVLSATLAALEELGHRPVECDDPLKAPRIIAGLRTLDLILTDVIMPGQTGPEMIAALEPQLDGVAILYVTGYAGEAEQDRFGGRPVLRKPFTLAGLEQALVDALAWRPAQSDATSAAG</sequence>
<dbReference type="SUPFAM" id="SSF55874">
    <property type="entry name" value="ATPase domain of HSP90 chaperone/DNA topoisomerase II/histidine kinase"/>
    <property type="match status" value="1"/>
</dbReference>
<dbReference type="CDD" id="cd00082">
    <property type="entry name" value="HisKA"/>
    <property type="match status" value="1"/>
</dbReference>
<dbReference type="SMART" id="SM00387">
    <property type="entry name" value="HATPase_c"/>
    <property type="match status" value="1"/>
</dbReference>
<dbReference type="Pfam" id="PF02518">
    <property type="entry name" value="HATPase_c"/>
    <property type="match status" value="1"/>
</dbReference>
<dbReference type="InterPro" id="IPR004358">
    <property type="entry name" value="Sig_transdc_His_kin-like_C"/>
</dbReference>
<dbReference type="InterPro" id="IPR011006">
    <property type="entry name" value="CheY-like_superfamily"/>
</dbReference>
<dbReference type="SMART" id="SM00388">
    <property type="entry name" value="HisKA"/>
    <property type="match status" value="1"/>
</dbReference>
<dbReference type="InterPro" id="IPR003594">
    <property type="entry name" value="HATPase_dom"/>
</dbReference>
<dbReference type="EC" id="2.7.13.3" evidence="2"/>
<dbReference type="Pfam" id="PF00072">
    <property type="entry name" value="Response_reg"/>
    <property type="match status" value="1"/>
</dbReference>
<feature type="transmembrane region" description="Helical" evidence="6">
    <location>
        <begin position="20"/>
        <end position="39"/>
    </location>
</feature>
<protein>
    <recommendedName>
        <fullName evidence="2">histidine kinase</fullName>
        <ecNumber evidence="2">2.7.13.3</ecNumber>
    </recommendedName>
</protein>
<feature type="domain" description="Histidine kinase" evidence="7">
    <location>
        <begin position="285"/>
        <end position="506"/>
    </location>
</feature>
<feature type="transmembrane region" description="Helical" evidence="6">
    <location>
        <begin position="203"/>
        <end position="222"/>
    </location>
</feature>
<evidence type="ECO:0000259" key="7">
    <source>
        <dbReference type="PROSITE" id="PS50109"/>
    </source>
</evidence>
<keyword evidence="6" id="KW-0812">Transmembrane</keyword>
<dbReference type="Gene3D" id="1.10.287.130">
    <property type="match status" value="1"/>
</dbReference>
<feature type="coiled-coil region" evidence="5">
    <location>
        <begin position="249"/>
        <end position="276"/>
    </location>
</feature>
<dbReference type="OrthoDB" id="9796100at2"/>
<dbReference type="Gene3D" id="3.30.565.10">
    <property type="entry name" value="Histidine kinase-like ATPase, C-terminal domain"/>
    <property type="match status" value="1"/>
</dbReference>
<dbReference type="EMBL" id="CP042239">
    <property type="protein sequence ID" value="QDX25854.1"/>
    <property type="molecule type" value="Genomic_DNA"/>
</dbReference>
<keyword evidence="6" id="KW-0472">Membrane</keyword>
<gene>
    <name evidence="9" type="ORF">FPZ54_07340</name>
</gene>
<dbReference type="KEGG" id="ssua:FPZ54_07340"/>